<dbReference type="InterPro" id="IPR017853">
    <property type="entry name" value="GH"/>
</dbReference>
<dbReference type="EMBL" id="JAGGDJ010000002">
    <property type="protein sequence ID" value="MBO7743686.1"/>
    <property type="molecule type" value="Genomic_DNA"/>
</dbReference>
<organism evidence="2 3">
    <name type="scientific">Paenibacillus artemisiicola</name>
    <dbReference type="NCBI Taxonomy" id="1172618"/>
    <lineage>
        <taxon>Bacteria</taxon>
        <taxon>Bacillati</taxon>
        <taxon>Bacillota</taxon>
        <taxon>Bacilli</taxon>
        <taxon>Bacillales</taxon>
        <taxon>Paenibacillaceae</taxon>
        <taxon>Paenibacillus</taxon>
    </lineage>
</organism>
<protein>
    <submittedName>
        <fullName evidence="2">DUF4082 domain-containing protein</fullName>
    </submittedName>
</protein>
<dbReference type="InterPro" id="IPR001119">
    <property type="entry name" value="SLH_dom"/>
</dbReference>
<evidence type="ECO:0000313" key="2">
    <source>
        <dbReference type="EMBL" id="MBO7743686.1"/>
    </source>
</evidence>
<evidence type="ECO:0000313" key="3">
    <source>
        <dbReference type="Proteomes" id="UP000670947"/>
    </source>
</evidence>
<accession>A0ABS3W5X7</accession>
<dbReference type="Pfam" id="PF13313">
    <property type="entry name" value="DUF4082"/>
    <property type="match status" value="2"/>
</dbReference>
<dbReference type="SUPFAM" id="SSF51445">
    <property type="entry name" value="(Trans)glycosidases"/>
    <property type="match status" value="1"/>
</dbReference>
<name>A0ABS3W5X7_9BACL</name>
<dbReference type="InterPro" id="IPR025141">
    <property type="entry name" value="DUF4082"/>
</dbReference>
<feature type="domain" description="SLH" evidence="1">
    <location>
        <begin position="506"/>
        <end position="569"/>
    </location>
</feature>
<gene>
    <name evidence="2" type="ORF">I8J29_05725</name>
</gene>
<dbReference type="PROSITE" id="PS51272">
    <property type="entry name" value="SLH"/>
    <property type="match status" value="1"/>
</dbReference>
<dbReference type="Gene3D" id="3.20.20.80">
    <property type="entry name" value="Glycosidases"/>
    <property type="match status" value="1"/>
</dbReference>
<proteinExistence type="predicted"/>
<sequence length="1013" mass="109411">MQTMQRMKQQYRQIAALVVFAMLTALVTTGGKPIHAAASGQSEEQTIFTVQTPTGSDSDTRYELGTRFAAEVDGLITKVRLYASASEGGTHTVRIWNAEETAVVGGPYEWTFEAGTAGWKVFELPKPVEAAGDTDYIVAVSNGEDKYYSHESGGFSKPIINGNLITYKGSGLFTTKLGQMPSTSFGDANYFRDVVFVPKAAEAETLFGKSQSPEPTTDAIPYELGVKFSSDAAGWITAVNVFGVKGETGDHTVRIWSTDDGKLLAGPYTFAFAGNNDWVAFELPERLSIQAGVTYTAAVSTGSDDAKYYPVVPGGLSKAGSNGSHLAYPANAGVFSTAVGAMPKDSFGGGNYLRDITFQPNASIPQGIQRFNRVKDTIEALGAIQDLHLDLSDYERLTVVQKVQAVELLLAKRPETGFVSRADAQAALDTAIADVRRQSMTKALKYVNWAAVPEAMEDALLSPDLQLALGFFDKLSETQRKAVTREMIRKRPAAGYADQAAVQARFDSLVFGDIKGRPEESMLADWINRGFLVGHPDATIRPDEIMTASEFAALANRALQLGDGEALRLSDFGYPAGKPLTIEDGAVLVARIANLDTGVAVNKLDNYKDAKQVKPDNRKYVNAALAGGYLKPVSGDRLGANQKLTTAKAVSLLYSVVDPDVGQPNFYPVGVWQQSASNAMAYRNIGINMYVGPSSGLTDANYRLYDAAHMKLILGQDATDRKFWPDSMIYAWMQSDEPDNAQSDGSGGYGPPIQPDAVVQNYNRWKAADPTRPVFLNLGQGVAWKDWYGRGTDTGKQELYPEYAKGADIVSFDIYPVNSTDAPVAGKLHLVAEGVSNLKTWTEGRKPVWTVIETSNYNGVEGHTPTPEQVRSEVWMAIIQGASGLEYFTHSFNPTFIEATPLQDETMKAALAKLNRQIRSLAPVINSGSIAQGVSVTAANSAARIDSVAKEHNGDLYVFASGASSEDTKATIHVPYGKTVEVIGENRSLAVKNGAFADSFAGYGVHLYRIVKQ</sequence>
<keyword evidence="3" id="KW-1185">Reference proteome</keyword>
<reference evidence="2 3" key="1">
    <citation type="submission" date="2021-03" db="EMBL/GenBank/DDBJ databases">
        <title>Paenibacillus artemisicola MWE-103 whole genome sequence.</title>
        <authorList>
            <person name="Ham Y.J."/>
        </authorList>
    </citation>
    <scope>NUCLEOTIDE SEQUENCE [LARGE SCALE GENOMIC DNA]</scope>
    <source>
        <strain evidence="2 3">MWE-103</strain>
    </source>
</reference>
<dbReference type="Proteomes" id="UP000670947">
    <property type="component" value="Unassembled WGS sequence"/>
</dbReference>
<comment type="caution">
    <text evidence="2">The sequence shown here is derived from an EMBL/GenBank/DDBJ whole genome shotgun (WGS) entry which is preliminary data.</text>
</comment>
<dbReference type="RefSeq" id="WP_208846689.1">
    <property type="nucleotide sequence ID" value="NZ_JAGGDJ010000002.1"/>
</dbReference>
<evidence type="ECO:0000259" key="1">
    <source>
        <dbReference type="PROSITE" id="PS51272"/>
    </source>
</evidence>